<feature type="transmembrane region" description="Helical" evidence="9">
    <location>
        <begin position="383"/>
        <end position="400"/>
    </location>
</feature>
<feature type="transmembrane region" description="Helical" evidence="9">
    <location>
        <begin position="349"/>
        <end position="371"/>
    </location>
</feature>
<accession>A0A644ZHQ5</accession>
<dbReference type="InterPro" id="IPR006153">
    <property type="entry name" value="Cation/H_exchanger_TM"/>
</dbReference>
<gene>
    <name evidence="11" type="primary">nhaP_8</name>
    <name evidence="11" type="ORF">SDC9_83974</name>
</gene>
<feature type="transmembrane region" description="Helical" evidence="9">
    <location>
        <begin position="280"/>
        <end position="299"/>
    </location>
</feature>
<keyword evidence="4" id="KW-1003">Cell membrane</keyword>
<dbReference type="GO" id="GO:0005886">
    <property type="term" value="C:plasma membrane"/>
    <property type="evidence" value="ECO:0007669"/>
    <property type="project" value="UniProtKB-SubCell"/>
</dbReference>
<evidence type="ECO:0000259" key="10">
    <source>
        <dbReference type="PROSITE" id="PS51202"/>
    </source>
</evidence>
<evidence type="ECO:0000256" key="6">
    <source>
        <dbReference type="ARBA" id="ARBA00022989"/>
    </source>
</evidence>
<feature type="domain" description="RCK C-terminal" evidence="10">
    <location>
        <begin position="426"/>
        <end position="507"/>
    </location>
</feature>
<dbReference type="AlphaFoldDB" id="A0A644ZHQ5"/>
<dbReference type="Gene3D" id="1.20.1530.20">
    <property type="match status" value="1"/>
</dbReference>
<keyword evidence="7" id="KW-0406">Ion transport</keyword>
<dbReference type="GO" id="GO:0006813">
    <property type="term" value="P:potassium ion transport"/>
    <property type="evidence" value="ECO:0007669"/>
    <property type="project" value="InterPro"/>
</dbReference>
<feature type="transmembrane region" description="Helical" evidence="9">
    <location>
        <begin position="170"/>
        <end position="187"/>
    </location>
</feature>
<evidence type="ECO:0000256" key="4">
    <source>
        <dbReference type="ARBA" id="ARBA00022475"/>
    </source>
</evidence>
<feature type="transmembrane region" description="Helical" evidence="9">
    <location>
        <begin position="224"/>
        <end position="242"/>
    </location>
</feature>
<proteinExistence type="predicted"/>
<keyword evidence="6 9" id="KW-1133">Transmembrane helix</keyword>
<dbReference type="InterPro" id="IPR036721">
    <property type="entry name" value="RCK_C_sf"/>
</dbReference>
<evidence type="ECO:0000256" key="7">
    <source>
        <dbReference type="ARBA" id="ARBA00023065"/>
    </source>
</evidence>
<dbReference type="EMBL" id="VSSQ01007917">
    <property type="protein sequence ID" value="MPM37364.1"/>
    <property type="molecule type" value="Genomic_DNA"/>
</dbReference>
<organism evidence="11">
    <name type="scientific">bioreactor metagenome</name>
    <dbReference type="NCBI Taxonomy" id="1076179"/>
    <lineage>
        <taxon>unclassified sequences</taxon>
        <taxon>metagenomes</taxon>
        <taxon>ecological metagenomes</taxon>
    </lineage>
</organism>
<protein>
    <submittedName>
        <fullName evidence="11">K(+)/H(+) antiporter NhaP</fullName>
    </submittedName>
</protein>
<feature type="transmembrane region" description="Helical" evidence="9">
    <location>
        <begin position="33"/>
        <end position="50"/>
    </location>
</feature>
<evidence type="ECO:0000256" key="3">
    <source>
        <dbReference type="ARBA" id="ARBA00022449"/>
    </source>
</evidence>
<evidence type="ECO:0000256" key="5">
    <source>
        <dbReference type="ARBA" id="ARBA00022692"/>
    </source>
</evidence>
<feature type="transmembrane region" description="Helical" evidence="9">
    <location>
        <begin position="92"/>
        <end position="120"/>
    </location>
</feature>
<feature type="transmembrane region" description="Helical" evidence="9">
    <location>
        <begin position="6"/>
        <end position="26"/>
    </location>
</feature>
<evidence type="ECO:0000256" key="8">
    <source>
        <dbReference type="ARBA" id="ARBA00023136"/>
    </source>
</evidence>
<reference evidence="11" key="1">
    <citation type="submission" date="2019-08" db="EMBL/GenBank/DDBJ databases">
        <authorList>
            <person name="Kucharzyk K."/>
            <person name="Murdoch R.W."/>
            <person name="Higgins S."/>
            <person name="Loffler F."/>
        </authorList>
    </citation>
    <scope>NUCLEOTIDE SEQUENCE</scope>
</reference>
<keyword evidence="3" id="KW-0050">Antiport</keyword>
<dbReference type="GO" id="GO:0008324">
    <property type="term" value="F:monoatomic cation transmembrane transporter activity"/>
    <property type="evidence" value="ECO:0007669"/>
    <property type="project" value="InterPro"/>
</dbReference>
<dbReference type="GO" id="GO:0015297">
    <property type="term" value="F:antiporter activity"/>
    <property type="evidence" value="ECO:0007669"/>
    <property type="project" value="UniProtKB-KW"/>
</dbReference>
<dbReference type="InterPro" id="IPR038770">
    <property type="entry name" value="Na+/solute_symporter_sf"/>
</dbReference>
<dbReference type="PANTHER" id="PTHR32507:SF7">
    <property type="entry name" value="K(+)_H(+) ANTIPORTER NHAP2"/>
    <property type="match status" value="1"/>
</dbReference>
<feature type="transmembrane region" description="Helical" evidence="9">
    <location>
        <begin position="314"/>
        <end position="337"/>
    </location>
</feature>
<dbReference type="SUPFAM" id="SSF116726">
    <property type="entry name" value="TrkA C-terminal domain-like"/>
    <property type="match status" value="1"/>
</dbReference>
<dbReference type="Pfam" id="PF02080">
    <property type="entry name" value="TrkA_C"/>
    <property type="match status" value="1"/>
</dbReference>
<keyword evidence="2" id="KW-0813">Transport</keyword>
<dbReference type="Pfam" id="PF00999">
    <property type="entry name" value="Na_H_Exchanger"/>
    <property type="match status" value="1"/>
</dbReference>
<dbReference type="InterPro" id="IPR006037">
    <property type="entry name" value="RCK_C"/>
</dbReference>
<dbReference type="PROSITE" id="PS51202">
    <property type="entry name" value="RCK_C"/>
    <property type="match status" value="1"/>
</dbReference>
<dbReference type="NCBIfam" id="NF003715">
    <property type="entry name" value="PRK05326.1-2"/>
    <property type="match status" value="1"/>
</dbReference>
<dbReference type="PANTHER" id="PTHR32507">
    <property type="entry name" value="NA(+)/H(+) ANTIPORTER 1"/>
    <property type="match status" value="1"/>
</dbReference>
<dbReference type="GO" id="GO:1902600">
    <property type="term" value="P:proton transmembrane transport"/>
    <property type="evidence" value="ECO:0007669"/>
    <property type="project" value="InterPro"/>
</dbReference>
<dbReference type="Gene3D" id="3.30.70.1450">
    <property type="entry name" value="Regulator of K+ conductance, C-terminal domain"/>
    <property type="match status" value="1"/>
</dbReference>
<evidence type="ECO:0000256" key="2">
    <source>
        <dbReference type="ARBA" id="ARBA00022448"/>
    </source>
</evidence>
<comment type="subcellular location">
    <subcellularLocation>
        <location evidence="1">Cell membrane</location>
        <topology evidence="1">Multi-pass membrane protein</topology>
    </subcellularLocation>
</comment>
<keyword evidence="5 9" id="KW-0812">Transmembrane</keyword>
<feature type="transmembrane region" description="Helical" evidence="9">
    <location>
        <begin position="193"/>
        <end position="212"/>
    </location>
</feature>
<evidence type="ECO:0000256" key="9">
    <source>
        <dbReference type="SAM" id="Phobius"/>
    </source>
</evidence>
<evidence type="ECO:0000256" key="1">
    <source>
        <dbReference type="ARBA" id="ARBA00004651"/>
    </source>
</evidence>
<feature type="transmembrane region" description="Helical" evidence="9">
    <location>
        <begin position="248"/>
        <end position="268"/>
    </location>
</feature>
<comment type="caution">
    <text evidence="11">The sequence shown here is derived from an EMBL/GenBank/DDBJ whole genome shotgun (WGS) entry which is preliminary data.</text>
</comment>
<feature type="transmembrane region" description="Helical" evidence="9">
    <location>
        <begin position="126"/>
        <end position="145"/>
    </location>
</feature>
<keyword evidence="8 9" id="KW-0472">Membrane</keyword>
<feature type="transmembrane region" description="Helical" evidence="9">
    <location>
        <begin position="62"/>
        <end position="80"/>
    </location>
</feature>
<dbReference type="NCBIfam" id="NF003716">
    <property type="entry name" value="PRK05326.1-3"/>
    <property type="match status" value="1"/>
</dbReference>
<evidence type="ECO:0000313" key="11">
    <source>
        <dbReference type="EMBL" id="MPM37364.1"/>
    </source>
</evidence>
<name>A0A644ZHQ5_9ZZZZ</name>
<sequence length="514" mass="56662">MELTFYHWMTLVAGLLLLGVFSSRISSRLNMPILLMFLGTGMLMGSRRFGYIEFETDAAGDVALANAVGTLAMAFILYSGGLETNFRAVRRVLVPGVILSTAGVLLTAALTGAAVCWLLGWSPAWGMLLGAVVSSTDAAAVFAILRSRQVSLESHLTSLLEFESGSNDPMAALLTLFMIGFIQNPAALPLWHFPFYFLFRMTLGAVAGYVVGRLGCWLFNRAKLEYEGLYFVLGIAIVLLSYGVTEILYGNGFMAAYCAGLTMGNIRYNYKKGQMRFNNGLAWLMQVLMFTVLGMLVTTDDLFAVPETGWTHAIWFRGTLIALALMFVARPAAVFIGMIRSRFNWRERLLVSWVGLRGAAPIVLATFPLAFRLSGNSAVQENAGTLFNLVFCVVIASVLIQSKTMMPLARVLRLDLPLREKERVPLELEETGVINSVMHEFEVTANALCRNKSLAELNLPSGVLVLLIRRGNSFILARGNTGIQENDGLLMMGDETMLRTIAEKYFPDNDYFDE</sequence>